<keyword evidence="3" id="KW-1185">Reference proteome</keyword>
<dbReference type="RefSeq" id="XP_003847237.1">
    <property type="nucleotide sequence ID" value="XM_003847189.1"/>
</dbReference>
<dbReference type="EMBL" id="CM001211">
    <property type="protein sequence ID" value="EGP82213.1"/>
    <property type="molecule type" value="Genomic_DNA"/>
</dbReference>
<feature type="region of interest" description="Disordered" evidence="1">
    <location>
        <begin position="73"/>
        <end position="97"/>
    </location>
</feature>
<dbReference type="HOGENOM" id="CLU_1817324_0_0_1"/>
<evidence type="ECO:0000313" key="3">
    <source>
        <dbReference type="Proteomes" id="UP000008062"/>
    </source>
</evidence>
<reference evidence="2 3" key="1">
    <citation type="journal article" date="2011" name="PLoS Genet.">
        <title>Finished genome of the fungal wheat pathogen Mycosphaerella graminicola reveals dispensome structure, chromosome plasticity, and stealth pathogenesis.</title>
        <authorList>
            <person name="Goodwin S.B."/>
            <person name="Ben M'barek S."/>
            <person name="Dhillon B."/>
            <person name="Wittenberg A.H.J."/>
            <person name="Crane C.F."/>
            <person name="Hane J.K."/>
            <person name="Foster A.J."/>
            <person name="Van der Lee T.A.J."/>
            <person name="Grimwood J."/>
            <person name="Aerts A."/>
            <person name="Antoniw J."/>
            <person name="Bailey A."/>
            <person name="Bluhm B."/>
            <person name="Bowler J."/>
            <person name="Bristow J."/>
            <person name="van der Burgt A."/>
            <person name="Canto-Canche B."/>
            <person name="Churchill A.C.L."/>
            <person name="Conde-Ferraez L."/>
            <person name="Cools H.J."/>
            <person name="Coutinho P.M."/>
            <person name="Csukai M."/>
            <person name="Dehal P."/>
            <person name="De Wit P."/>
            <person name="Donzelli B."/>
            <person name="van de Geest H.C."/>
            <person name="van Ham R.C.H.J."/>
            <person name="Hammond-Kosack K.E."/>
            <person name="Henrissat B."/>
            <person name="Kilian A."/>
            <person name="Kobayashi A.K."/>
            <person name="Koopmann E."/>
            <person name="Kourmpetis Y."/>
            <person name="Kuzniar A."/>
            <person name="Lindquist E."/>
            <person name="Lombard V."/>
            <person name="Maliepaard C."/>
            <person name="Martins N."/>
            <person name="Mehrabi R."/>
            <person name="Nap J.P.H."/>
            <person name="Ponomarenko A."/>
            <person name="Rudd J.J."/>
            <person name="Salamov A."/>
            <person name="Schmutz J."/>
            <person name="Schouten H.J."/>
            <person name="Shapiro H."/>
            <person name="Stergiopoulos I."/>
            <person name="Torriani S.F.F."/>
            <person name="Tu H."/>
            <person name="de Vries R.P."/>
            <person name="Waalwijk C."/>
            <person name="Ware S.B."/>
            <person name="Wiebenga A."/>
            <person name="Zwiers L.-H."/>
            <person name="Oliver R.P."/>
            <person name="Grigoriev I.V."/>
            <person name="Kema G.H.J."/>
        </authorList>
    </citation>
    <scope>NUCLEOTIDE SEQUENCE [LARGE SCALE GENOMIC DNA]</scope>
    <source>
        <strain evidence="3">CBS 115943 / IPO323</strain>
    </source>
</reference>
<dbReference type="VEuPathDB" id="FungiDB:ZTRI_16.56"/>
<dbReference type="KEGG" id="ztr:MYCGRDRAFT_97742"/>
<accession>F9XR83</accession>
<name>F9XR83_ZYMTI</name>
<dbReference type="Proteomes" id="UP000008062">
    <property type="component" value="Chromosome 16"/>
</dbReference>
<evidence type="ECO:0000256" key="1">
    <source>
        <dbReference type="SAM" id="MobiDB-lite"/>
    </source>
</evidence>
<dbReference type="InParanoid" id="F9XR83"/>
<dbReference type="GeneID" id="13399933"/>
<protein>
    <submittedName>
        <fullName evidence="2">Uncharacterized protein</fullName>
    </submittedName>
</protein>
<sequence>MSAACHKDRLRVTPPRSRPCLLHHCRSRKDISFAAATNPVPRLLNATCTVHSSNPRASSFIDASHKLELPTAVDGSWSSTHEEESPGCMSREVGAQGSERLKPDDALMVPLHDIVTLVLEVLGDIGTRGPICGTDEPAAFGR</sequence>
<organism evidence="2 3">
    <name type="scientific">Zymoseptoria tritici (strain CBS 115943 / IPO323)</name>
    <name type="common">Speckled leaf blotch fungus</name>
    <name type="synonym">Septoria tritici</name>
    <dbReference type="NCBI Taxonomy" id="336722"/>
    <lineage>
        <taxon>Eukaryota</taxon>
        <taxon>Fungi</taxon>
        <taxon>Dikarya</taxon>
        <taxon>Ascomycota</taxon>
        <taxon>Pezizomycotina</taxon>
        <taxon>Dothideomycetes</taxon>
        <taxon>Dothideomycetidae</taxon>
        <taxon>Mycosphaerellales</taxon>
        <taxon>Mycosphaerellaceae</taxon>
        <taxon>Zymoseptoria</taxon>
    </lineage>
</organism>
<gene>
    <name evidence="2" type="ORF">MYCGRDRAFT_97742</name>
</gene>
<evidence type="ECO:0000313" key="2">
    <source>
        <dbReference type="EMBL" id="EGP82213.1"/>
    </source>
</evidence>
<dbReference type="AlphaFoldDB" id="F9XR83"/>
<proteinExistence type="predicted"/>